<dbReference type="Pfam" id="PF25000">
    <property type="entry name" value="DUF7779"/>
    <property type="match status" value="1"/>
</dbReference>
<dbReference type="InterPro" id="IPR056681">
    <property type="entry name" value="DUF7779"/>
</dbReference>
<dbReference type="Proteomes" id="UP001501237">
    <property type="component" value="Unassembled WGS sequence"/>
</dbReference>
<name>A0ABP6QJ87_9ACTN</name>
<feature type="domain" description="NB-ARC" evidence="1">
    <location>
        <begin position="204"/>
        <end position="340"/>
    </location>
</feature>
<sequence>MGLPFGDPVGGWLVGVLGDGLLGLIRGSEEERLLGTACSAAVAVVLEQVAPDDRPRLRDGLELCFRGGPVAEAEVGSGVGDGLRAAVSAQVAWLAATVANDRAGRPFFDTVGIEQEWLAEELYSAFTEALRHVAARTGLAELARSLAAERLQDGVDELLRRVAPTPARSVVGSIPQAADCFQERAGIGGLDAVAPGGGGRCQVLTGMGGVGKTQLAAAHARRLWQAELVDVLVWVAATSRPRIVAAYAQAAAAVGLASDPGDPETSARSFMGWAERTGRWLVVLDDLQDPADMRGLWPSARGEVVVTTRRRDAALLTRGRHQVDVTLFAPAEARTYLRAKLGPDDPPEQLDALAAELGMLPLALAQAAAYLIDAGLDCAAYRERLTDRRRTLADVLPEDDVLPDDHHHLLAATWALSIERADRARPAGLARPLLDLVSVLDPHGIPEMVLCSAAARRFLAARRDAHHRQPVTDDEARDALRVLHRFGLISHEPGDSGREVRVHRLIQRATRESQTSLTSTAHAAADALTEEWLEFGPDGLGPVLRPNAAALHRTTGTALWTWNGQAHPVLFHAAASLGSTGQVDAAIQALNRLHTMSRRLLGPAHPDTLALRHNLASWRGAGGDAEGAAEQLTGILADVTLVMGPDHPHTLIARADLATWRGASGDASGAARTFADLLPDTVRVMGPHHRHTLATRGDLATWRGLAGSPEPAARDFEALLADAEAILGPDHFYTLATRHNFLRWRGETGDRAGVAAGLNALLADQLRLLGPDHPATLALRMELVWSQGSTGDPQGAATSTEALLADLLRLLGPHHPDTQIAHRNLAYWRHRADTHD</sequence>
<accession>A0ABP6QJ87</accession>
<reference evidence="4" key="1">
    <citation type="journal article" date="2019" name="Int. J. Syst. Evol. Microbiol.">
        <title>The Global Catalogue of Microorganisms (GCM) 10K type strain sequencing project: providing services to taxonomists for standard genome sequencing and annotation.</title>
        <authorList>
            <consortium name="The Broad Institute Genomics Platform"/>
            <consortium name="The Broad Institute Genome Sequencing Center for Infectious Disease"/>
            <person name="Wu L."/>
            <person name="Ma J."/>
        </authorList>
    </citation>
    <scope>NUCLEOTIDE SEQUENCE [LARGE SCALE GENOMIC DNA]</scope>
    <source>
        <strain evidence="4">JCM 9377</strain>
    </source>
</reference>
<proteinExistence type="predicted"/>
<dbReference type="PANTHER" id="PTHR46082">
    <property type="entry name" value="ATP/GTP-BINDING PROTEIN-RELATED"/>
    <property type="match status" value="1"/>
</dbReference>
<dbReference type="InterPro" id="IPR053137">
    <property type="entry name" value="NLR-like"/>
</dbReference>
<dbReference type="PANTHER" id="PTHR46082:SF6">
    <property type="entry name" value="AAA+ ATPASE DOMAIN-CONTAINING PROTEIN-RELATED"/>
    <property type="match status" value="1"/>
</dbReference>
<dbReference type="Pfam" id="PF00931">
    <property type="entry name" value="NB-ARC"/>
    <property type="match status" value="1"/>
</dbReference>
<evidence type="ECO:0008006" key="5">
    <source>
        <dbReference type="Google" id="ProtNLM"/>
    </source>
</evidence>
<organism evidence="3 4">
    <name type="scientific">Actinocorallia longicatena</name>
    <dbReference type="NCBI Taxonomy" id="111803"/>
    <lineage>
        <taxon>Bacteria</taxon>
        <taxon>Bacillati</taxon>
        <taxon>Actinomycetota</taxon>
        <taxon>Actinomycetes</taxon>
        <taxon>Streptosporangiales</taxon>
        <taxon>Thermomonosporaceae</taxon>
        <taxon>Actinocorallia</taxon>
    </lineage>
</organism>
<keyword evidence="4" id="KW-1185">Reference proteome</keyword>
<comment type="caution">
    <text evidence="3">The sequence shown here is derived from an EMBL/GenBank/DDBJ whole genome shotgun (WGS) entry which is preliminary data.</text>
</comment>
<dbReference type="Gene3D" id="1.25.40.10">
    <property type="entry name" value="Tetratricopeptide repeat domain"/>
    <property type="match status" value="2"/>
</dbReference>
<dbReference type="EMBL" id="BAAAUV010000012">
    <property type="protein sequence ID" value="GAA3221447.1"/>
    <property type="molecule type" value="Genomic_DNA"/>
</dbReference>
<dbReference type="InterPro" id="IPR027417">
    <property type="entry name" value="P-loop_NTPase"/>
</dbReference>
<dbReference type="InterPro" id="IPR011990">
    <property type="entry name" value="TPR-like_helical_dom_sf"/>
</dbReference>
<dbReference type="SUPFAM" id="SSF52540">
    <property type="entry name" value="P-loop containing nucleoside triphosphate hydrolases"/>
    <property type="match status" value="1"/>
</dbReference>
<feature type="domain" description="DUF7779" evidence="2">
    <location>
        <begin position="430"/>
        <end position="512"/>
    </location>
</feature>
<gene>
    <name evidence="3" type="ORF">GCM10010468_46560</name>
</gene>
<dbReference type="InterPro" id="IPR002182">
    <property type="entry name" value="NB-ARC"/>
</dbReference>
<protein>
    <recommendedName>
        <fullName evidence="5">Tetratricopeptide repeat protein</fullName>
    </recommendedName>
</protein>
<dbReference type="Gene3D" id="3.40.50.300">
    <property type="entry name" value="P-loop containing nucleotide triphosphate hydrolases"/>
    <property type="match status" value="1"/>
</dbReference>
<evidence type="ECO:0000313" key="3">
    <source>
        <dbReference type="EMBL" id="GAA3221447.1"/>
    </source>
</evidence>
<dbReference type="RefSeq" id="WP_344831854.1">
    <property type="nucleotide sequence ID" value="NZ_BAAAUV010000012.1"/>
</dbReference>
<evidence type="ECO:0000313" key="4">
    <source>
        <dbReference type="Proteomes" id="UP001501237"/>
    </source>
</evidence>
<evidence type="ECO:0000259" key="1">
    <source>
        <dbReference type="Pfam" id="PF00931"/>
    </source>
</evidence>
<dbReference type="SUPFAM" id="SSF48452">
    <property type="entry name" value="TPR-like"/>
    <property type="match status" value="1"/>
</dbReference>
<evidence type="ECO:0000259" key="2">
    <source>
        <dbReference type="Pfam" id="PF25000"/>
    </source>
</evidence>